<dbReference type="Proteomes" id="UP000255534">
    <property type="component" value="Unassembled WGS sequence"/>
</dbReference>
<reference evidence="2 3" key="1">
    <citation type="submission" date="2018-06" db="EMBL/GenBank/DDBJ databases">
        <authorList>
            <consortium name="Pathogen Informatics"/>
            <person name="Doyle S."/>
        </authorList>
    </citation>
    <scope>NUCLEOTIDE SEQUENCE [LARGE SCALE GENOMIC DNA]</scope>
    <source>
        <strain evidence="2 3">NCTC5798</strain>
    </source>
</reference>
<dbReference type="AlphaFoldDB" id="A0A379UQA3"/>
<accession>A0A379UQA3</accession>
<feature type="region of interest" description="Disordered" evidence="1">
    <location>
        <begin position="59"/>
        <end position="81"/>
    </location>
</feature>
<organism evidence="2 3">
    <name type="scientific">Salmonella enterica I</name>
    <dbReference type="NCBI Taxonomy" id="59201"/>
    <lineage>
        <taxon>Bacteria</taxon>
        <taxon>Pseudomonadati</taxon>
        <taxon>Pseudomonadota</taxon>
        <taxon>Gammaproteobacteria</taxon>
        <taxon>Enterobacterales</taxon>
        <taxon>Enterobacteriaceae</taxon>
        <taxon>Salmonella</taxon>
    </lineage>
</organism>
<evidence type="ECO:0000256" key="1">
    <source>
        <dbReference type="SAM" id="MobiDB-lite"/>
    </source>
</evidence>
<proteinExistence type="predicted"/>
<evidence type="ECO:0000313" key="2">
    <source>
        <dbReference type="EMBL" id="SUG69572.1"/>
    </source>
</evidence>
<name>A0A379UQA3_SALET</name>
<sequence length="81" mass="9173">MTTLKQDLQALLGQEVTLKGVVTQTRAKKPRDAGFLSDGNLSLRLSYHVFNAFKLRSLRDDPEPGNRSGQREVSRCHRCCR</sequence>
<feature type="compositionally biased region" description="Basic and acidic residues" evidence="1">
    <location>
        <begin position="59"/>
        <end position="75"/>
    </location>
</feature>
<evidence type="ECO:0000313" key="3">
    <source>
        <dbReference type="Proteomes" id="UP000255534"/>
    </source>
</evidence>
<gene>
    <name evidence="2" type="ORF">NCTC5798_00646</name>
</gene>
<protein>
    <submittedName>
        <fullName evidence="2">Uncharacterized protein</fullName>
    </submittedName>
</protein>
<dbReference type="EMBL" id="UGXK01000001">
    <property type="protein sequence ID" value="SUG69572.1"/>
    <property type="molecule type" value="Genomic_DNA"/>
</dbReference>